<dbReference type="EMBL" id="CP151632">
    <property type="protein sequence ID" value="WZO36053.1"/>
    <property type="molecule type" value="Genomic_DNA"/>
</dbReference>
<gene>
    <name evidence="2" type="ORF">MRBLWS13_003769</name>
</gene>
<proteinExistence type="predicted"/>
<accession>A0AAU6SGK5</accession>
<protein>
    <submittedName>
        <fullName evidence="2">Uncharacterized protein</fullName>
    </submittedName>
</protein>
<keyword evidence="1" id="KW-0812">Transmembrane</keyword>
<sequence length="149" mass="16431">MADAADVMTVGDWIQVGVGVVALVAAIVALAVGLIDRRTQLHIARRSLEHDRLKLELEYAVRLATNNNRGGSTDPLERAQLGAEALALTTVVGPRWVPRQWERVTNGKTLEEMAAKLDAPEDEIPRWVKDKNETGLAIRAILAELYKEK</sequence>
<reference evidence="2" key="1">
    <citation type="submission" date="2024-04" db="EMBL/GenBank/DDBJ databases">
        <authorList>
            <person name="Roder T."/>
            <person name="Oberhansli S."/>
            <person name="Kreuzer M."/>
        </authorList>
    </citation>
    <scope>NUCLEOTIDE SEQUENCE</scope>
    <source>
        <strain evidence="2">LWS13-1.2</strain>
    </source>
</reference>
<dbReference type="AlphaFoldDB" id="A0AAU6SGK5"/>
<evidence type="ECO:0000313" key="2">
    <source>
        <dbReference type="EMBL" id="WZO36053.1"/>
    </source>
</evidence>
<dbReference type="RefSeq" id="WP_349426854.1">
    <property type="nucleotide sequence ID" value="NZ_CP151632.1"/>
</dbReference>
<keyword evidence="1" id="KW-1133">Transmembrane helix</keyword>
<feature type="transmembrane region" description="Helical" evidence="1">
    <location>
        <begin position="13"/>
        <end position="35"/>
    </location>
</feature>
<keyword evidence="1" id="KW-0472">Membrane</keyword>
<name>A0AAU6SGK5_9MICO</name>
<organism evidence="2">
    <name type="scientific">Microbacterium sp. LWS13-1.2</name>
    <dbReference type="NCBI Taxonomy" id="3135264"/>
    <lineage>
        <taxon>Bacteria</taxon>
        <taxon>Bacillati</taxon>
        <taxon>Actinomycetota</taxon>
        <taxon>Actinomycetes</taxon>
        <taxon>Micrococcales</taxon>
        <taxon>Microbacteriaceae</taxon>
        <taxon>Microbacterium</taxon>
    </lineage>
</organism>
<evidence type="ECO:0000256" key="1">
    <source>
        <dbReference type="SAM" id="Phobius"/>
    </source>
</evidence>